<dbReference type="InterPro" id="IPR032710">
    <property type="entry name" value="NTF2-like_dom_sf"/>
</dbReference>
<dbReference type="PATRIC" id="fig|1150625.3.peg.3198"/>
<name>A0A147K4S6_9BACI</name>
<comment type="caution">
    <text evidence="2">The sequence shown here is derived from an EMBL/GenBank/DDBJ whole genome shotgun (WGS) entry which is preliminary data.</text>
</comment>
<dbReference type="Gene3D" id="3.10.450.50">
    <property type="match status" value="1"/>
</dbReference>
<accession>A0A147K4S6</accession>
<dbReference type="EMBL" id="LDYG01000050">
    <property type="protein sequence ID" value="KUP04474.1"/>
    <property type="molecule type" value="Genomic_DNA"/>
</dbReference>
<reference evidence="2 3" key="1">
    <citation type="journal article" date="2016" name="Front. Microbiol.">
        <title>Microevolution Analysis of Bacillus coahuilensis Unveils Differences in Phosphorus Acquisition Strategies and Their Regulation.</title>
        <authorList>
            <person name="Gomez-Lunar Z."/>
            <person name="Hernandez-Gonzalez I."/>
            <person name="Rodriguez-Torres M.D."/>
            <person name="Souza V."/>
            <person name="Olmedo-Alvarez G."/>
        </authorList>
    </citation>
    <scope>NUCLEOTIDE SEQUENCE [LARGE SCALE GENOMIC DNA]</scope>
    <source>
        <strain evidence="3">p1.1.43</strain>
    </source>
</reference>
<evidence type="ECO:0000313" key="3">
    <source>
        <dbReference type="Proteomes" id="UP000074108"/>
    </source>
</evidence>
<proteinExistence type="predicted"/>
<evidence type="ECO:0008006" key="4">
    <source>
        <dbReference type="Google" id="ProtNLM"/>
    </source>
</evidence>
<protein>
    <recommendedName>
        <fullName evidence="4">DUF4440 domain-containing protein</fullName>
    </recommendedName>
</protein>
<keyword evidence="3" id="KW-1185">Reference proteome</keyword>
<dbReference type="Proteomes" id="UP000074108">
    <property type="component" value="Unassembled WGS sequence"/>
</dbReference>
<evidence type="ECO:0000313" key="2">
    <source>
        <dbReference type="EMBL" id="KUP04474.1"/>
    </source>
</evidence>
<feature type="region of interest" description="Disordered" evidence="1">
    <location>
        <begin position="22"/>
        <end position="46"/>
    </location>
</feature>
<evidence type="ECO:0000256" key="1">
    <source>
        <dbReference type="SAM" id="MobiDB-lite"/>
    </source>
</evidence>
<organism evidence="2 3">
    <name type="scientific">Bacillus coahuilensis p1.1.43</name>
    <dbReference type="NCBI Taxonomy" id="1150625"/>
    <lineage>
        <taxon>Bacteria</taxon>
        <taxon>Bacillati</taxon>
        <taxon>Bacillota</taxon>
        <taxon>Bacilli</taxon>
        <taxon>Bacillales</taxon>
        <taxon>Bacillaceae</taxon>
        <taxon>Bacillus</taxon>
    </lineage>
</organism>
<dbReference type="PROSITE" id="PS51257">
    <property type="entry name" value="PROKAR_LIPOPROTEIN"/>
    <property type="match status" value="1"/>
</dbReference>
<sequence length="181" mass="20453">MNWKKWIGIIGMASVLLVGCSEGEEKEDQPKEETATQEEQDVINENSNLLTEIPEVVEPADLPEEEKEMILSDFNKYITTFNEEDVDGYMATLSKTPLNFSYEDEEKTVRGLFSYLDMNRIAENVTVISFNGSRADVYADMTAETTMIETGETAKKSGKQVTIMQKTDDGWKVSGIFFQES</sequence>
<dbReference type="AlphaFoldDB" id="A0A147K4S6"/>
<dbReference type="RefSeq" id="WP_059283475.1">
    <property type="nucleotide sequence ID" value="NZ_LDYG01000050.1"/>
</dbReference>
<gene>
    <name evidence="2" type="ORF">Q75_15335</name>
</gene>
<dbReference type="SUPFAM" id="SSF54427">
    <property type="entry name" value="NTF2-like"/>
    <property type="match status" value="1"/>
</dbReference>
<dbReference type="OrthoDB" id="2839093at2"/>